<accession>A0A927MIQ6</accession>
<name>A0A927MIQ6_9BACL</name>
<dbReference type="Pfam" id="PF01446">
    <property type="entry name" value="Rep_1"/>
    <property type="match status" value="1"/>
</dbReference>
<evidence type="ECO:0000313" key="4">
    <source>
        <dbReference type="EMBL" id="MBE1555410.1"/>
    </source>
</evidence>
<feature type="region of interest" description="Disordered" evidence="3">
    <location>
        <begin position="1"/>
        <end position="25"/>
    </location>
</feature>
<comment type="caution">
    <text evidence="4">The sequence shown here is derived from an EMBL/GenBank/DDBJ whole genome shotgun (WGS) entry which is preliminary data.</text>
</comment>
<comment type="similarity">
    <text evidence="1">Belongs to the Gram-positive plasmids replication protein type 1 family.</text>
</comment>
<evidence type="ECO:0000256" key="2">
    <source>
        <dbReference type="ARBA" id="ARBA00022705"/>
    </source>
</evidence>
<evidence type="ECO:0000313" key="5">
    <source>
        <dbReference type="Proteomes" id="UP000658225"/>
    </source>
</evidence>
<keyword evidence="2" id="KW-0235">DNA replication</keyword>
<dbReference type="Proteomes" id="UP000658225">
    <property type="component" value="Unassembled WGS sequence"/>
</dbReference>
<dbReference type="EMBL" id="JADBEL010000013">
    <property type="protein sequence ID" value="MBE1555410.1"/>
    <property type="molecule type" value="Genomic_DNA"/>
</dbReference>
<dbReference type="InterPro" id="IPR000989">
    <property type="entry name" value="Rep"/>
</dbReference>
<dbReference type="GO" id="GO:0006260">
    <property type="term" value="P:DNA replication"/>
    <property type="evidence" value="ECO:0007669"/>
    <property type="project" value="UniProtKB-KW"/>
</dbReference>
<reference evidence="4" key="1">
    <citation type="submission" date="2020-10" db="EMBL/GenBank/DDBJ databases">
        <title>Genomic Encyclopedia of Type Strains, Phase IV (KMG-IV): sequencing the most valuable type-strain genomes for metagenomic binning, comparative biology and taxonomic classification.</title>
        <authorList>
            <person name="Goeker M."/>
        </authorList>
    </citation>
    <scope>NUCLEOTIDE SEQUENCE</scope>
    <source>
        <strain evidence="4">DSM 13886</strain>
    </source>
</reference>
<sequence>MQTKNSTNLGEKATPLSDKKANGKEMPWREKKISNVGYYELLELLNFKKAERVANCGDILEFKKNEEGRLKLARAWFCMSPLCPMYNWRKSMKRSAQTRIIVERVIREKPKARKPVGCS</sequence>
<protein>
    <submittedName>
        <fullName evidence="4">Plasmid rolling circle replication initiator protein Rep</fullName>
    </submittedName>
</protein>
<dbReference type="AlphaFoldDB" id="A0A927MIQ6"/>
<dbReference type="GO" id="GO:0003677">
    <property type="term" value="F:DNA binding"/>
    <property type="evidence" value="ECO:0007669"/>
    <property type="project" value="InterPro"/>
</dbReference>
<gene>
    <name evidence="4" type="ORF">H4683_002515</name>
</gene>
<organism evidence="4 5">
    <name type="scientific">Sporosarcina limicola</name>
    <dbReference type="NCBI Taxonomy" id="34101"/>
    <lineage>
        <taxon>Bacteria</taxon>
        <taxon>Bacillati</taxon>
        <taxon>Bacillota</taxon>
        <taxon>Bacilli</taxon>
        <taxon>Bacillales</taxon>
        <taxon>Caryophanaceae</taxon>
        <taxon>Sporosarcina</taxon>
    </lineage>
</organism>
<proteinExistence type="inferred from homology"/>
<evidence type="ECO:0000256" key="1">
    <source>
        <dbReference type="ARBA" id="ARBA00008909"/>
    </source>
</evidence>
<keyword evidence="5" id="KW-1185">Reference proteome</keyword>
<evidence type="ECO:0000256" key="3">
    <source>
        <dbReference type="SAM" id="MobiDB-lite"/>
    </source>
</evidence>